<dbReference type="EMBL" id="PKRZ01000001">
    <property type="protein sequence ID" value="PLW60300.1"/>
    <property type="molecule type" value="Genomic_DNA"/>
</dbReference>
<reference evidence="3" key="1">
    <citation type="submission" date="2016-08" db="EMBL/GenBank/DDBJ databases">
        <title>Comparative genomics of Lactococcus lactis strain WFLU12 isolated from the gastrointestinal tract of wild olive flounder (Paralichythys olivaceus).</title>
        <authorList>
            <person name="Nguyen T.L."/>
            <person name="Kim D.-H."/>
        </authorList>
    </citation>
    <scope>NUCLEOTIDE SEQUENCE [LARGE SCALE GENOMIC DNA]</scope>
    <source>
        <strain evidence="3">WFLU12</strain>
    </source>
</reference>
<evidence type="ECO:0000313" key="2">
    <source>
        <dbReference type="EMBL" id="PLW60300.1"/>
    </source>
</evidence>
<comment type="caution">
    <text evidence="2">The sequence shown here is derived from an EMBL/GenBank/DDBJ whole genome shotgun (WGS) entry which is preliminary data.</text>
</comment>
<name>A0A2N5WDJ1_LACLL</name>
<sequence>MKKKKVIIGSIVLLPILLVVLLFTWHNASWQKSTDLSHVTLANLKINAPEETIKQEHKELVPNTEYGIIGLNIIPKHGDFKTWWYKGDLSNQFFSIISYRKKVAAVFLKALNGNEKYIQYMTINGKNFKGKSVSEISAVFGKNYIIRGAEQSETYLQYIDKIHHLNLTFQLDDSKKVVGIVFYNSKFISFTP</sequence>
<protein>
    <submittedName>
        <fullName evidence="2">Uncharacterized protein</fullName>
    </submittedName>
</protein>
<gene>
    <name evidence="2" type="ORF">CYU10_001267</name>
</gene>
<keyword evidence="1" id="KW-0812">Transmembrane</keyword>
<accession>A0A2N5WDJ1</accession>
<proteinExistence type="predicted"/>
<feature type="transmembrane region" description="Helical" evidence="1">
    <location>
        <begin position="7"/>
        <end position="25"/>
    </location>
</feature>
<evidence type="ECO:0000313" key="3">
    <source>
        <dbReference type="Proteomes" id="UP000234865"/>
    </source>
</evidence>
<keyword evidence="1" id="KW-0472">Membrane</keyword>
<dbReference type="AlphaFoldDB" id="A0A2N5WDJ1"/>
<keyword evidence="1" id="KW-1133">Transmembrane helix</keyword>
<dbReference type="RefSeq" id="WP_029344769.1">
    <property type="nucleotide sequence ID" value="NZ_JNLP01000001.1"/>
</dbReference>
<evidence type="ECO:0000256" key="1">
    <source>
        <dbReference type="SAM" id="Phobius"/>
    </source>
</evidence>
<organism evidence="2 3">
    <name type="scientific">Lactococcus lactis subsp. lactis</name>
    <name type="common">Streptococcus lactis</name>
    <dbReference type="NCBI Taxonomy" id="1360"/>
    <lineage>
        <taxon>Bacteria</taxon>
        <taxon>Bacillati</taxon>
        <taxon>Bacillota</taxon>
        <taxon>Bacilli</taxon>
        <taxon>Lactobacillales</taxon>
        <taxon>Streptococcaceae</taxon>
        <taxon>Lactococcus</taxon>
    </lineage>
</organism>
<dbReference type="Proteomes" id="UP000234865">
    <property type="component" value="Unassembled WGS sequence"/>
</dbReference>